<dbReference type="Proteomes" id="UP000776164">
    <property type="component" value="Unassembled WGS sequence"/>
</dbReference>
<dbReference type="Pfam" id="PF00440">
    <property type="entry name" value="TetR_N"/>
    <property type="match status" value="1"/>
</dbReference>
<dbReference type="PANTHER" id="PTHR30328:SF54">
    <property type="entry name" value="HTH-TYPE TRANSCRIPTIONAL REPRESSOR SCO4008"/>
    <property type="match status" value="1"/>
</dbReference>
<sequence length="198" mass="22226">MSELSTRREQLRGRDTRERVLLAAAAEFTEYGVAGARINRIAELARASKERIYAWFGDKDQLFDQVMQQALDDLSTVVPIDTDLVGYTVRLHDYFAEHPRSQRVAVWAWIHDSGHPDDVSARRTETYQHKLDVIRQAQALGLADPDWNPAILLGLLLSTATSWLMAPAEIHAITDGGDDPAARRADVERAAAQLVRPR</sequence>
<feature type="domain" description="HTH tetR-type" evidence="3">
    <location>
        <begin position="14"/>
        <end position="74"/>
    </location>
</feature>
<dbReference type="Gene3D" id="1.10.357.10">
    <property type="entry name" value="Tetracycline Repressor, domain 2"/>
    <property type="match status" value="1"/>
</dbReference>
<keyword evidence="5" id="KW-1185">Reference proteome</keyword>
<evidence type="ECO:0000256" key="2">
    <source>
        <dbReference type="PROSITE-ProRule" id="PRU00335"/>
    </source>
</evidence>
<dbReference type="PROSITE" id="PS50977">
    <property type="entry name" value="HTH_TETR_2"/>
    <property type="match status" value="1"/>
</dbReference>
<keyword evidence="1 2" id="KW-0238">DNA-binding</keyword>
<accession>A0ABS2L3P7</accession>
<protein>
    <submittedName>
        <fullName evidence="4">AcrR family transcriptional regulator</fullName>
    </submittedName>
</protein>
<dbReference type="EMBL" id="JAFBBU010000001">
    <property type="protein sequence ID" value="MBM7471728.1"/>
    <property type="molecule type" value="Genomic_DNA"/>
</dbReference>
<dbReference type="InterPro" id="IPR009057">
    <property type="entry name" value="Homeodomain-like_sf"/>
</dbReference>
<dbReference type="SUPFAM" id="SSF48498">
    <property type="entry name" value="Tetracyclin repressor-like, C-terminal domain"/>
    <property type="match status" value="1"/>
</dbReference>
<proteinExistence type="predicted"/>
<dbReference type="PANTHER" id="PTHR30328">
    <property type="entry name" value="TRANSCRIPTIONAL REPRESSOR"/>
    <property type="match status" value="1"/>
</dbReference>
<dbReference type="InterPro" id="IPR036271">
    <property type="entry name" value="Tet_transcr_reg_TetR-rel_C_sf"/>
</dbReference>
<dbReference type="SUPFAM" id="SSF46689">
    <property type="entry name" value="Homeodomain-like"/>
    <property type="match status" value="1"/>
</dbReference>
<dbReference type="InterPro" id="IPR001647">
    <property type="entry name" value="HTH_TetR"/>
</dbReference>
<evidence type="ECO:0000313" key="5">
    <source>
        <dbReference type="Proteomes" id="UP000776164"/>
    </source>
</evidence>
<dbReference type="InterPro" id="IPR050109">
    <property type="entry name" value="HTH-type_TetR-like_transc_reg"/>
</dbReference>
<organism evidence="4 5">
    <name type="scientific">Subtercola frigoramans</name>
    <dbReference type="NCBI Taxonomy" id="120298"/>
    <lineage>
        <taxon>Bacteria</taxon>
        <taxon>Bacillati</taxon>
        <taxon>Actinomycetota</taxon>
        <taxon>Actinomycetes</taxon>
        <taxon>Micrococcales</taxon>
        <taxon>Microbacteriaceae</taxon>
        <taxon>Subtercola</taxon>
    </lineage>
</organism>
<evidence type="ECO:0000256" key="1">
    <source>
        <dbReference type="ARBA" id="ARBA00023125"/>
    </source>
</evidence>
<name>A0ABS2L3P7_9MICO</name>
<comment type="caution">
    <text evidence="4">The sequence shown here is derived from an EMBL/GenBank/DDBJ whole genome shotgun (WGS) entry which is preliminary data.</text>
</comment>
<gene>
    <name evidence="4" type="ORF">JOE66_001362</name>
</gene>
<dbReference type="Pfam" id="PF17926">
    <property type="entry name" value="TetR_C_21"/>
    <property type="match status" value="1"/>
</dbReference>
<dbReference type="RefSeq" id="WP_205107930.1">
    <property type="nucleotide sequence ID" value="NZ_BAAAHT010000013.1"/>
</dbReference>
<feature type="DNA-binding region" description="H-T-H motif" evidence="2">
    <location>
        <begin position="37"/>
        <end position="56"/>
    </location>
</feature>
<evidence type="ECO:0000313" key="4">
    <source>
        <dbReference type="EMBL" id="MBM7471728.1"/>
    </source>
</evidence>
<evidence type="ECO:0000259" key="3">
    <source>
        <dbReference type="PROSITE" id="PS50977"/>
    </source>
</evidence>
<reference evidence="4 5" key="1">
    <citation type="submission" date="2021-01" db="EMBL/GenBank/DDBJ databases">
        <title>Sequencing the genomes of 1000 actinobacteria strains.</title>
        <authorList>
            <person name="Klenk H.-P."/>
        </authorList>
    </citation>
    <scope>NUCLEOTIDE SEQUENCE [LARGE SCALE GENOMIC DNA]</scope>
    <source>
        <strain evidence="4 5">DSM 13057</strain>
    </source>
</reference>
<dbReference type="InterPro" id="IPR041467">
    <property type="entry name" value="Sco4008_C"/>
</dbReference>